<accession>A0ABS1JKU4</accession>
<protein>
    <submittedName>
        <fullName evidence="1">DUF1810 domain-containing protein</fullName>
    </submittedName>
</protein>
<evidence type="ECO:0000313" key="2">
    <source>
        <dbReference type="Proteomes" id="UP000622707"/>
    </source>
</evidence>
<dbReference type="Pfam" id="PF08837">
    <property type="entry name" value="DUF1810"/>
    <property type="match status" value="1"/>
</dbReference>
<comment type="caution">
    <text evidence="1">The sequence shown here is derived from an EMBL/GenBank/DDBJ whole genome shotgun (WGS) entry which is preliminary data.</text>
</comment>
<keyword evidence="2" id="KW-1185">Reference proteome</keyword>
<dbReference type="RefSeq" id="WP_201687637.1">
    <property type="nucleotide sequence ID" value="NZ_JAEQND010000002.1"/>
</dbReference>
<gene>
    <name evidence="1" type="ORF">JI746_04745</name>
</gene>
<dbReference type="InterPro" id="IPR036287">
    <property type="entry name" value="Rv1873-like_sf"/>
</dbReference>
<name>A0ABS1JKU4_9BURK</name>
<dbReference type="Proteomes" id="UP000622707">
    <property type="component" value="Unassembled WGS sequence"/>
</dbReference>
<dbReference type="PIRSF" id="PIRSF008546">
    <property type="entry name" value="UCP008546"/>
    <property type="match status" value="1"/>
</dbReference>
<sequence length="142" mass="15739">MSAGPDLQRFVAAQDDVIDAVREELRAGRKRSHWMWFVFPQLKGLGSSSTAQFYGLDSLDEARAYLAHPVLGPRLRECCALMLAVPGRSAHEILGSPDDLKFRSCVTLFSLAAPQEAVFGECLQRFYGGEPDPRTVALCPRR</sequence>
<reference evidence="1 2" key="1">
    <citation type="journal article" date="2017" name="Int. J. Syst. Evol. Microbiol.">
        <title>Ramlibacter alkalitolerans sp. nov., alkali-tolerant bacterium isolated from soil of ginseng.</title>
        <authorList>
            <person name="Lee D.H."/>
            <person name="Cha C.J."/>
        </authorList>
    </citation>
    <scope>NUCLEOTIDE SEQUENCE [LARGE SCALE GENOMIC DNA]</scope>
    <source>
        <strain evidence="1 2">KACC 19305</strain>
    </source>
</reference>
<dbReference type="SUPFAM" id="SSF140736">
    <property type="entry name" value="Rv1873-like"/>
    <property type="match status" value="1"/>
</dbReference>
<evidence type="ECO:0000313" key="1">
    <source>
        <dbReference type="EMBL" id="MBL0424410.1"/>
    </source>
</evidence>
<dbReference type="InterPro" id="IPR014937">
    <property type="entry name" value="DUF1810"/>
</dbReference>
<dbReference type="Gene3D" id="1.25.40.380">
    <property type="entry name" value="Protein of unknown function DUF1810"/>
    <property type="match status" value="1"/>
</dbReference>
<organism evidence="1 2">
    <name type="scientific">Ramlibacter alkalitolerans</name>
    <dbReference type="NCBI Taxonomy" id="2039631"/>
    <lineage>
        <taxon>Bacteria</taxon>
        <taxon>Pseudomonadati</taxon>
        <taxon>Pseudomonadota</taxon>
        <taxon>Betaproteobacteria</taxon>
        <taxon>Burkholderiales</taxon>
        <taxon>Comamonadaceae</taxon>
        <taxon>Ramlibacter</taxon>
    </lineage>
</organism>
<dbReference type="EMBL" id="JAEQND010000002">
    <property type="protein sequence ID" value="MBL0424410.1"/>
    <property type="molecule type" value="Genomic_DNA"/>
</dbReference>
<proteinExistence type="predicted"/>